<evidence type="ECO:0000313" key="1">
    <source>
        <dbReference type="EMBL" id="KKN61322.1"/>
    </source>
</evidence>
<dbReference type="InterPro" id="IPR006626">
    <property type="entry name" value="PbH1"/>
</dbReference>
<dbReference type="InterPro" id="IPR011050">
    <property type="entry name" value="Pectin_lyase_fold/virulence"/>
</dbReference>
<gene>
    <name evidence="1" type="ORF">LCGC14_0523130</name>
</gene>
<dbReference type="EMBL" id="LAZR01000662">
    <property type="protein sequence ID" value="KKN61322.1"/>
    <property type="molecule type" value="Genomic_DNA"/>
</dbReference>
<sequence>MVERFQGSGRVKEGGFLATHKRDFLAHTSGGDYKHPADHITMNPALANFSAPDVQGTLVLIAAYAASSGTGFVSVGKLGSDGYAAGTYNDGSAATPTFREALIAAIADDRLQNGGVVFILSGTYKLNTTVDVPAGISIMGEIAGSIINGEMIEQPMFKFSRSIDIPTIGGNSGSGELSAEVGAPIDESRLLNITLTDNLDGYIGSTGQPDSTMQTVPMVQIEKSARVYVENVKFIGRVNNGAVPDRGKTLRAIGYTSGSTTGSYLTVKGCFFDGLATAINFGPGEGDEDHLIVDGCRARTFGSEASGIGEPLASDCFVAMSECNAILTNNYHIGVNSTDSKVSRCFVVESLVSGAAVRMVIAGNSGAPSDNSSTTAKLFDSNVGIAANLVTVQYGNNWGGSVGNDWVVTVGENADGTGDNRFSGDFYGAGAIDLLLNTSYQYPTTVIVNPGTYTITENGNAYYKFIGNKVKDSIPIFEMDLGAGAPTDGVLSNRAFKTGPVLESIHFRSNIAVTSSYHSIMPQMSDGTDVDDLLRVTNCVFENCTLSHAPNTTAGTNKGNISVINSQFKQTGDFSDGMGILLPRADNVVVEGCVFTGNGLAGAVGSFSTYASTAWVITDLKPRYILRDCSMSLHGSTVSNISSTNESYFRLDDADGDVLIDNCQIVVSNDYQTRTTAIDSGIVSDYFSHVYVRGDDVDIRNSTFHSPDQMFTESAADYPLPGVEIHPQSVLHMSHSSFIDGGIACKIGGLAADLNTNQRFASIDNCSFFRTASANKSTSIFDVELDPTANAAGTTFSVTNCTFSGQSKALSLEPYHPLLSGYTAHGTVQIFARNFIVNFKDNTVTGGTNTTEDTLLQHGVVVINNFDDAGETTDSDYTAPINVFGNTIHNVSSYTSATATDNAAALWVRGPEINISNNSLTTENKAASAGNFVGCLCIDNRDSVTGSAPPTMVSSNSFGNTTVAGAVSTEVIVAYIRLLATCEADGSIINNTYSSPIPDGTTTTTVQDDTSSLIWIITQNKNQTDSCSLRGQDGTIVLGDTSDLATVGLGPNVTASFVQIRVLANAPIEFTYDVADAGSPIYMQWLLPLFGLIPYGTTLIDATVDVIVDATPDTVKTGKLAIIDKDFTTETLESNTNLTTGSTHTLNGILAGTFRALPGSNTILYLQLQIHDSVAGIGTTVSEMTITYRW</sequence>
<comment type="caution">
    <text evidence="1">The sequence shown here is derived from an EMBL/GenBank/DDBJ whole genome shotgun (WGS) entry which is preliminary data.</text>
</comment>
<name>A0A0F9SGB0_9ZZZZ</name>
<dbReference type="SUPFAM" id="SSF51126">
    <property type="entry name" value="Pectin lyase-like"/>
    <property type="match status" value="2"/>
</dbReference>
<organism evidence="1">
    <name type="scientific">marine sediment metagenome</name>
    <dbReference type="NCBI Taxonomy" id="412755"/>
    <lineage>
        <taxon>unclassified sequences</taxon>
        <taxon>metagenomes</taxon>
        <taxon>ecological metagenomes</taxon>
    </lineage>
</organism>
<dbReference type="SMART" id="SM00710">
    <property type="entry name" value="PbH1"/>
    <property type="match status" value="8"/>
</dbReference>
<accession>A0A0F9SGB0</accession>
<reference evidence="1" key="1">
    <citation type="journal article" date="2015" name="Nature">
        <title>Complex archaea that bridge the gap between prokaryotes and eukaryotes.</title>
        <authorList>
            <person name="Spang A."/>
            <person name="Saw J.H."/>
            <person name="Jorgensen S.L."/>
            <person name="Zaremba-Niedzwiedzka K."/>
            <person name="Martijn J."/>
            <person name="Lind A.E."/>
            <person name="van Eijk R."/>
            <person name="Schleper C."/>
            <person name="Guy L."/>
            <person name="Ettema T.J."/>
        </authorList>
    </citation>
    <scope>NUCLEOTIDE SEQUENCE</scope>
</reference>
<protein>
    <submittedName>
        <fullName evidence="1">Uncharacterized protein</fullName>
    </submittedName>
</protein>
<proteinExistence type="predicted"/>
<dbReference type="AlphaFoldDB" id="A0A0F9SGB0"/>